<organism evidence="2 3">
    <name type="scientific">Candidatus Muproteobacteria bacterium RBG_16_60_9</name>
    <dbReference type="NCBI Taxonomy" id="1817755"/>
    <lineage>
        <taxon>Bacteria</taxon>
        <taxon>Pseudomonadati</taxon>
        <taxon>Pseudomonadota</taxon>
        <taxon>Candidatus Muproteobacteria</taxon>
    </lineage>
</organism>
<proteinExistence type="predicted"/>
<dbReference type="NCBIfam" id="NF008769">
    <property type="entry name" value="PRK11798.2-5"/>
    <property type="match status" value="1"/>
</dbReference>
<gene>
    <name evidence="2" type="ORF">A2W18_06135</name>
</gene>
<protein>
    <recommendedName>
        <fullName evidence="4">ClpXP protease specificity-enhancing factor</fullName>
    </recommendedName>
</protein>
<dbReference type="GO" id="GO:0045732">
    <property type="term" value="P:positive regulation of protein catabolic process"/>
    <property type="evidence" value="ECO:0007669"/>
    <property type="project" value="TreeGrafter"/>
</dbReference>
<name>A0A1F6VHS3_9PROT</name>
<evidence type="ECO:0008006" key="4">
    <source>
        <dbReference type="Google" id="ProtNLM"/>
    </source>
</evidence>
<dbReference type="InterPro" id="IPR036760">
    <property type="entry name" value="SspB-like_sf"/>
</dbReference>
<dbReference type="Gene3D" id="2.30.30.220">
    <property type="entry name" value="SspB-like"/>
    <property type="match status" value="1"/>
</dbReference>
<dbReference type="Proteomes" id="UP000179076">
    <property type="component" value="Unassembled WGS sequence"/>
</dbReference>
<dbReference type="AlphaFoldDB" id="A0A1F6VHS3"/>
<dbReference type="EMBL" id="MFSP01000029">
    <property type="protein sequence ID" value="OGI69116.1"/>
    <property type="molecule type" value="Genomic_DNA"/>
</dbReference>
<feature type="region of interest" description="Disordered" evidence="1">
    <location>
        <begin position="97"/>
        <end position="129"/>
    </location>
</feature>
<evidence type="ECO:0000313" key="2">
    <source>
        <dbReference type="EMBL" id="OGI69116.1"/>
    </source>
</evidence>
<evidence type="ECO:0000313" key="3">
    <source>
        <dbReference type="Proteomes" id="UP000179076"/>
    </source>
</evidence>
<reference evidence="2 3" key="1">
    <citation type="journal article" date="2016" name="Nat. Commun.">
        <title>Thousands of microbial genomes shed light on interconnected biogeochemical processes in an aquifer system.</title>
        <authorList>
            <person name="Anantharaman K."/>
            <person name="Brown C.T."/>
            <person name="Hug L.A."/>
            <person name="Sharon I."/>
            <person name="Castelle C.J."/>
            <person name="Probst A.J."/>
            <person name="Thomas B.C."/>
            <person name="Singh A."/>
            <person name="Wilkins M.J."/>
            <person name="Karaoz U."/>
            <person name="Brodie E.L."/>
            <person name="Williams K.H."/>
            <person name="Hubbard S.S."/>
            <person name="Banfield J.F."/>
        </authorList>
    </citation>
    <scope>NUCLEOTIDE SEQUENCE [LARGE SCALE GENOMIC DNA]</scope>
</reference>
<dbReference type="SUPFAM" id="SSF101738">
    <property type="entry name" value="SspB-like"/>
    <property type="match status" value="1"/>
</dbReference>
<dbReference type="PANTHER" id="PTHR37486:SF1">
    <property type="entry name" value="STRINGENT STARVATION PROTEIN B"/>
    <property type="match status" value="1"/>
</dbReference>
<evidence type="ECO:0000256" key="1">
    <source>
        <dbReference type="SAM" id="MobiDB-lite"/>
    </source>
</evidence>
<accession>A0A1F6VHS3</accession>
<dbReference type="GO" id="GO:0005829">
    <property type="term" value="C:cytosol"/>
    <property type="evidence" value="ECO:0007669"/>
    <property type="project" value="TreeGrafter"/>
</dbReference>
<dbReference type="PANTHER" id="PTHR37486">
    <property type="entry name" value="STRINGENT STARVATION PROTEIN B"/>
    <property type="match status" value="1"/>
</dbReference>
<comment type="caution">
    <text evidence="2">The sequence shown here is derived from an EMBL/GenBank/DDBJ whole genome shotgun (WGS) entry which is preliminary data.</text>
</comment>
<sequence>MTPLKLYLVRAVYDWAVENGHTPHLIVDASQPGVRVPSSSVQDGKIVLNIAPQAVQVFALDDQSVRFSARFGGKPFNIECPIAAVRAIYARENGQGVAFPENEEPAAPDPQSSAPTTAPRKGPVLRRIK</sequence>
<dbReference type="InterPro" id="IPR007481">
    <property type="entry name" value="SspB"/>
</dbReference>
<dbReference type="PIRSF" id="PIRSF005276">
    <property type="entry name" value="SspB"/>
    <property type="match status" value="1"/>
</dbReference>
<dbReference type="Pfam" id="PF04386">
    <property type="entry name" value="SspB"/>
    <property type="match status" value="1"/>
</dbReference>
<dbReference type="GO" id="GO:0005840">
    <property type="term" value="C:ribosome"/>
    <property type="evidence" value="ECO:0007669"/>
    <property type="project" value="TreeGrafter"/>
</dbReference>